<sequence length="260" mass="28030">MGQVLNSGQVSAATLTGLTPSRPFSISSSSHPPTLHLEFILPESLRSAAEARTHCSQFLAALLETELAPGQRGRLLYHHPPGAVRAPCVLSIGRVHGSPRTTGTRGTDRHCLITRMRQGGLAARLLTEAELTSTQRVSVALAQRDATLLTLQCGPEATHPHITRALREALHNDDYVYILDFQRLSGRDLATQSADCLYALSLVLPGATRDTAERAQAALFEMNGALARRRTHRCPGGPFPTPGRLIHPGSMYTIADLIPA</sequence>
<evidence type="ECO:0000313" key="2">
    <source>
        <dbReference type="Proteomes" id="UP000634308"/>
    </source>
</evidence>
<accession>A0ABQ2RTM0</accession>
<evidence type="ECO:0000313" key="1">
    <source>
        <dbReference type="EMBL" id="GGR60945.1"/>
    </source>
</evidence>
<dbReference type="RefSeq" id="WP_189065186.1">
    <property type="nucleotide sequence ID" value="NZ_BMQM01000015.1"/>
</dbReference>
<protein>
    <submittedName>
        <fullName evidence="1">Uncharacterized protein</fullName>
    </submittedName>
</protein>
<name>A0ABQ2RTM0_9DEIO</name>
<comment type="caution">
    <text evidence="1">The sequence shown here is derived from an EMBL/GenBank/DDBJ whole genome shotgun (WGS) entry which is preliminary data.</text>
</comment>
<reference evidence="2" key="1">
    <citation type="journal article" date="2019" name="Int. J. Syst. Evol. Microbiol.">
        <title>The Global Catalogue of Microorganisms (GCM) 10K type strain sequencing project: providing services to taxonomists for standard genome sequencing and annotation.</title>
        <authorList>
            <consortium name="The Broad Institute Genomics Platform"/>
            <consortium name="The Broad Institute Genome Sequencing Center for Infectious Disease"/>
            <person name="Wu L."/>
            <person name="Ma J."/>
        </authorList>
    </citation>
    <scope>NUCLEOTIDE SEQUENCE [LARGE SCALE GENOMIC DNA]</scope>
    <source>
        <strain evidence="2">JCM 31404</strain>
    </source>
</reference>
<keyword evidence="2" id="KW-1185">Reference proteome</keyword>
<dbReference type="EMBL" id="BMQM01000015">
    <property type="protein sequence ID" value="GGR60945.1"/>
    <property type="molecule type" value="Genomic_DNA"/>
</dbReference>
<organism evidence="1 2">
    <name type="scientific">Deinococcus seoulensis</name>
    <dbReference type="NCBI Taxonomy" id="1837379"/>
    <lineage>
        <taxon>Bacteria</taxon>
        <taxon>Thermotogati</taxon>
        <taxon>Deinococcota</taxon>
        <taxon>Deinococci</taxon>
        <taxon>Deinococcales</taxon>
        <taxon>Deinococcaceae</taxon>
        <taxon>Deinococcus</taxon>
    </lineage>
</organism>
<dbReference type="Proteomes" id="UP000634308">
    <property type="component" value="Unassembled WGS sequence"/>
</dbReference>
<gene>
    <name evidence="1" type="ORF">GCM10008959_23500</name>
</gene>
<proteinExistence type="predicted"/>